<dbReference type="EMBL" id="CP102774">
    <property type="protein sequence ID" value="UZF85719.1"/>
    <property type="molecule type" value="Genomic_DNA"/>
</dbReference>
<name>A0A9E7ZVS5_9HYPH</name>
<proteinExistence type="predicted"/>
<organism evidence="1">
    <name type="scientific">Bosea sp. NBC_00436</name>
    <dbReference type="NCBI Taxonomy" id="2969620"/>
    <lineage>
        <taxon>Bacteria</taxon>
        <taxon>Pseudomonadati</taxon>
        <taxon>Pseudomonadota</taxon>
        <taxon>Alphaproteobacteria</taxon>
        <taxon>Hyphomicrobiales</taxon>
        <taxon>Boseaceae</taxon>
        <taxon>Bosea</taxon>
    </lineage>
</organism>
<dbReference type="AlphaFoldDB" id="A0A9E7ZVS5"/>
<sequence>MSVPRLRWASQEQYDGSAYQFQLMLLFLQEANGSRHGHREGDKFDRLSICLHAYAETFWRGSLERHPFIRV</sequence>
<gene>
    <name evidence="1" type="ORF">NWE54_18080</name>
</gene>
<accession>A0A9E7ZVS5</accession>
<protein>
    <submittedName>
        <fullName evidence="1">Uncharacterized protein</fullName>
    </submittedName>
</protein>
<reference evidence="1" key="1">
    <citation type="submission" date="2022-08" db="EMBL/GenBank/DDBJ databases">
        <title>Complete Genome Sequences of 2 Bosea sp. soil isolates.</title>
        <authorList>
            <person name="Alvarez Arevalo M."/>
            <person name="Sterndorff E.B."/>
            <person name="Faurdal D."/>
            <person name="Joergensen T.S."/>
            <person name="Weber T."/>
        </authorList>
    </citation>
    <scope>NUCLEOTIDE SEQUENCE</scope>
    <source>
        <strain evidence="1">NBC_00436</strain>
    </source>
</reference>
<evidence type="ECO:0000313" key="1">
    <source>
        <dbReference type="EMBL" id="UZF85719.1"/>
    </source>
</evidence>